<feature type="compositionally biased region" description="Low complexity" evidence="5">
    <location>
        <begin position="40"/>
        <end position="61"/>
    </location>
</feature>
<dbReference type="GO" id="GO:0003700">
    <property type="term" value="F:DNA-binding transcription factor activity"/>
    <property type="evidence" value="ECO:0007669"/>
    <property type="project" value="TreeGrafter"/>
</dbReference>
<feature type="domain" description="HTH tetR-type" evidence="6">
    <location>
        <begin position="70"/>
        <end position="130"/>
    </location>
</feature>
<dbReference type="InterPro" id="IPR001647">
    <property type="entry name" value="HTH_TetR"/>
</dbReference>
<keyword evidence="3" id="KW-0804">Transcription</keyword>
<dbReference type="PRINTS" id="PR00455">
    <property type="entry name" value="HTHTETR"/>
</dbReference>
<protein>
    <submittedName>
        <fullName evidence="7">TetR family transcriptional regulator</fullName>
    </submittedName>
</protein>
<evidence type="ECO:0000256" key="2">
    <source>
        <dbReference type="ARBA" id="ARBA00023125"/>
    </source>
</evidence>
<evidence type="ECO:0000256" key="4">
    <source>
        <dbReference type="PROSITE-ProRule" id="PRU00335"/>
    </source>
</evidence>
<evidence type="ECO:0000256" key="1">
    <source>
        <dbReference type="ARBA" id="ARBA00023015"/>
    </source>
</evidence>
<dbReference type="InterPro" id="IPR009057">
    <property type="entry name" value="Homeodomain-like_sf"/>
</dbReference>
<dbReference type="SUPFAM" id="SSF46689">
    <property type="entry name" value="Homeodomain-like"/>
    <property type="match status" value="1"/>
</dbReference>
<feature type="DNA-binding region" description="H-T-H motif" evidence="4">
    <location>
        <begin position="93"/>
        <end position="112"/>
    </location>
</feature>
<dbReference type="SUPFAM" id="SSF48498">
    <property type="entry name" value="Tetracyclin repressor-like, C-terminal domain"/>
    <property type="match status" value="1"/>
</dbReference>
<feature type="compositionally biased region" description="Basic and acidic residues" evidence="5">
    <location>
        <begin position="15"/>
        <end position="27"/>
    </location>
</feature>
<keyword evidence="8" id="KW-1185">Reference proteome</keyword>
<accession>A0A1V2IDW7</accession>
<dbReference type="InterPro" id="IPR036271">
    <property type="entry name" value="Tet_transcr_reg_TetR-rel_C_sf"/>
</dbReference>
<dbReference type="InterPro" id="IPR004111">
    <property type="entry name" value="Repressor_TetR_C"/>
</dbReference>
<evidence type="ECO:0000313" key="7">
    <source>
        <dbReference type="EMBL" id="ONH31392.1"/>
    </source>
</evidence>
<evidence type="ECO:0000313" key="8">
    <source>
        <dbReference type="Proteomes" id="UP000188929"/>
    </source>
</evidence>
<keyword evidence="2 4" id="KW-0238">DNA-binding</keyword>
<dbReference type="EMBL" id="MOMC01000016">
    <property type="protein sequence ID" value="ONH31392.1"/>
    <property type="molecule type" value="Genomic_DNA"/>
</dbReference>
<dbReference type="GO" id="GO:0045892">
    <property type="term" value="P:negative regulation of DNA-templated transcription"/>
    <property type="evidence" value="ECO:0007669"/>
    <property type="project" value="InterPro"/>
</dbReference>
<evidence type="ECO:0000256" key="5">
    <source>
        <dbReference type="SAM" id="MobiDB-lite"/>
    </source>
</evidence>
<dbReference type="PROSITE" id="PS50977">
    <property type="entry name" value="HTH_TETR_2"/>
    <property type="match status" value="1"/>
</dbReference>
<proteinExistence type="predicted"/>
<comment type="caution">
    <text evidence="7">The sequence shown here is derived from an EMBL/GenBank/DDBJ whole genome shotgun (WGS) entry which is preliminary data.</text>
</comment>
<gene>
    <name evidence="7" type="ORF">BL253_09010</name>
</gene>
<sequence>MERRSLAETGATRFDAPEREATTHERGTGPLEPGGPPAPGCGDAPPEAGSARWWAQRAASAGRRRPRPGGLSSERIVEAALDVLRERGFDALTLRCVAERLDTTIASLYRHIASRDELIALIADHVMGDIRLDRTGRGWRADVEALMRDFRRISLDQPLPPSARSRSGYGPNMLRVVDAALSLFLEAGLAPDQAGYATITMLELMASDALLRVHRGQDSGGPRGSDGFGELLDGLPADQFTALRAAGGSYISATADDVFDHSTAIFLDGVASQVPGNRERLTAPG</sequence>
<evidence type="ECO:0000259" key="6">
    <source>
        <dbReference type="PROSITE" id="PS50977"/>
    </source>
</evidence>
<feature type="region of interest" description="Disordered" evidence="5">
    <location>
        <begin position="1"/>
        <end position="71"/>
    </location>
</feature>
<name>A0A1V2IDW7_9ACTN</name>
<dbReference type="GO" id="GO:0000976">
    <property type="term" value="F:transcription cis-regulatory region binding"/>
    <property type="evidence" value="ECO:0007669"/>
    <property type="project" value="TreeGrafter"/>
</dbReference>
<dbReference type="STRING" id="1834516.BL253_09010"/>
<dbReference type="InterPro" id="IPR050109">
    <property type="entry name" value="HTH-type_TetR-like_transc_reg"/>
</dbReference>
<evidence type="ECO:0000256" key="3">
    <source>
        <dbReference type="ARBA" id="ARBA00023163"/>
    </source>
</evidence>
<dbReference type="Pfam" id="PF00440">
    <property type="entry name" value="TetR_N"/>
    <property type="match status" value="1"/>
</dbReference>
<dbReference type="Pfam" id="PF02909">
    <property type="entry name" value="TetR_C_1"/>
    <property type="match status" value="1"/>
</dbReference>
<keyword evidence="1" id="KW-0805">Transcription regulation</keyword>
<dbReference type="Proteomes" id="UP000188929">
    <property type="component" value="Unassembled WGS sequence"/>
</dbReference>
<dbReference type="PANTHER" id="PTHR30055:SF151">
    <property type="entry name" value="TRANSCRIPTIONAL REGULATORY PROTEIN"/>
    <property type="match status" value="1"/>
</dbReference>
<reference evidence="8" key="1">
    <citation type="submission" date="2016-10" db="EMBL/GenBank/DDBJ databases">
        <title>Frankia sp. NRRL B-16386 Genome sequencing.</title>
        <authorList>
            <person name="Ghodhbane-Gtari F."/>
            <person name="Swanson E."/>
            <person name="Gueddou A."/>
            <person name="Hezbri K."/>
            <person name="Ktari K."/>
            <person name="Nouioui I."/>
            <person name="Morris K."/>
            <person name="Simpson S."/>
            <person name="Abebe-Akele F."/>
            <person name="Thomas K."/>
            <person name="Gtari M."/>
            <person name="Tisa L.S."/>
        </authorList>
    </citation>
    <scope>NUCLEOTIDE SEQUENCE [LARGE SCALE GENOMIC DNA]</scope>
    <source>
        <strain evidence="8">NRRL B-16386</strain>
    </source>
</reference>
<dbReference type="OrthoDB" id="3818006at2"/>
<dbReference type="AlphaFoldDB" id="A0A1V2IDW7"/>
<dbReference type="PANTHER" id="PTHR30055">
    <property type="entry name" value="HTH-TYPE TRANSCRIPTIONAL REGULATOR RUTR"/>
    <property type="match status" value="1"/>
</dbReference>
<organism evidence="7 8">
    <name type="scientific">Pseudofrankia asymbiotica</name>
    <dbReference type="NCBI Taxonomy" id="1834516"/>
    <lineage>
        <taxon>Bacteria</taxon>
        <taxon>Bacillati</taxon>
        <taxon>Actinomycetota</taxon>
        <taxon>Actinomycetes</taxon>
        <taxon>Frankiales</taxon>
        <taxon>Frankiaceae</taxon>
        <taxon>Pseudofrankia</taxon>
    </lineage>
</organism>
<dbReference type="Gene3D" id="1.10.357.10">
    <property type="entry name" value="Tetracycline Repressor, domain 2"/>
    <property type="match status" value="1"/>
</dbReference>
<dbReference type="RefSeq" id="WP_076815474.1">
    <property type="nucleotide sequence ID" value="NZ_MOMC01000016.1"/>
</dbReference>